<dbReference type="Gene3D" id="3.40.50.2300">
    <property type="match status" value="1"/>
</dbReference>
<evidence type="ECO:0000259" key="5">
    <source>
        <dbReference type="PROSITE" id="PS50043"/>
    </source>
</evidence>
<keyword evidence="2" id="KW-0238">DNA-binding</keyword>
<dbReference type="Pfam" id="PF00196">
    <property type="entry name" value="GerE"/>
    <property type="match status" value="1"/>
</dbReference>
<evidence type="ECO:0000256" key="1">
    <source>
        <dbReference type="ARBA" id="ARBA00023015"/>
    </source>
</evidence>
<dbReference type="SMART" id="SM00421">
    <property type="entry name" value="HTH_LUXR"/>
    <property type="match status" value="1"/>
</dbReference>
<dbReference type="PRINTS" id="PR00038">
    <property type="entry name" value="HTHLUXR"/>
</dbReference>
<evidence type="ECO:0000256" key="3">
    <source>
        <dbReference type="ARBA" id="ARBA00023163"/>
    </source>
</evidence>
<dbReference type="PROSITE" id="PS50043">
    <property type="entry name" value="HTH_LUXR_2"/>
    <property type="match status" value="1"/>
</dbReference>
<dbReference type="OrthoDB" id="9782896at2"/>
<dbReference type="InterPro" id="IPR011006">
    <property type="entry name" value="CheY-like_superfamily"/>
</dbReference>
<gene>
    <name evidence="6" type="primary">devR</name>
    <name evidence="6" type="ORF">BN961_03038</name>
</gene>
<dbReference type="PANTHER" id="PTHR44688">
    <property type="entry name" value="DNA-BINDING TRANSCRIPTIONAL ACTIVATOR DEVR_DOSR"/>
    <property type="match status" value="1"/>
</dbReference>
<dbReference type="PANTHER" id="PTHR44688:SF16">
    <property type="entry name" value="DNA-BINDING TRANSCRIPTIONAL ACTIVATOR DEVR_DOSR"/>
    <property type="match status" value="1"/>
</dbReference>
<feature type="domain" description="HTH luxR-type" evidence="5">
    <location>
        <begin position="144"/>
        <end position="209"/>
    </location>
</feature>
<evidence type="ECO:0000256" key="2">
    <source>
        <dbReference type="ARBA" id="ARBA00023125"/>
    </source>
</evidence>
<feature type="compositionally biased region" description="Polar residues" evidence="4">
    <location>
        <begin position="121"/>
        <end position="133"/>
    </location>
</feature>
<feature type="region of interest" description="Disordered" evidence="4">
    <location>
        <begin position="120"/>
        <end position="145"/>
    </location>
</feature>
<evidence type="ECO:0000256" key="4">
    <source>
        <dbReference type="SAM" id="MobiDB-lite"/>
    </source>
</evidence>
<reference evidence="6 7" key="1">
    <citation type="journal article" date="2014" name="Genome Announc.">
        <title>Genome Sequence of Afipia felis Strain 76713, Isolated in Hospital Water Using an Amoeba Co-Culture Procedure.</title>
        <authorList>
            <person name="Benamar S."/>
            <person name="La Scola B."/>
            <person name="Croce O."/>
        </authorList>
    </citation>
    <scope>NUCLEOTIDE SEQUENCE [LARGE SCALE GENOMIC DNA]</scope>
    <source>
        <strain evidence="6 7">76713</strain>
    </source>
</reference>
<dbReference type="CDD" id="cd06170">
    <property type="entry name" value="LuxR_C_like"/>
    <property type="match status" value="1"/>
</dbReference>
<dbReference type="GO" id="GO:0006355">
    <property type="term" value="P:regulation of DNA-templated transcription"/>
    <property type="evidence" value="ECO:0007669"/>
    <property type="project" value="InterPro"/>
</dbReference>
<sequence length="216" mass="23622">MRCVRVVIANRNPLTSQNLADLLHAEGNFEVVASCATISECVGLVRARSPDIAIIERLMSSKIPEQDILAAVASACFFTRVVFLAASSEPDDISVITSYEWPLKGSTVARCLAQIVIGHSPANSTPNPTSASRHQNKPARVETPGQPLSYLTEREREIMHEISEGISNKEAARRLNISEGTIKLHLHHIYHKLSIKNRAELVAMATTHSGPAWLVV</sequence>
<organism evidence="6 7">
    <name type="scientific">Afipia felis</name>
    <name type="common">Cat scratch disease bacillus</name>
    <dbReference type="NCBI Taxonomy" id="1035"/>
    <lineage>
        <taxon>Bacteria</taxon>
        <taxon>Pseudomonadati</taxon>
        <taxon>Pseudomonadota</taxon>
        <taxon>Alphaproteobacteria</taxon>
        <taxon>Hyphomicrobiales</taxon>
        <taxon>Nitrobacteraceae</taxon>
        <taxon>Afipia</taxon>
    </lineage>
</organism>
<dbReference type="InterPro" id="IPR016032">
    <property type="entry name" value="Sig_transdc_resp-reg_C-effctor"/>
</dbReference>
<dbReference type="InterPro" id="IPR036388">
    <property type="entry name" value="WH-like_DNA-bd_sf"/>
</dbReference>
<comment type="caution">
    <text evidence="6">The sequence shown here is derived from an EMBL/GenBank/DDBJ whole genome shotgun (WGS) entry which is preliminary data.</text>
</comment>
<dbReference type="SUPFAM" id="SSF46894">
    <property type="entry name" value="C-terminal effector domain of the bipartite response regulators"/>
    <property type="match status" value="1"/>
</dbReference>
<protein>
    <submittedName>
        <fullName evidence="6">Transcriptional regulatory protein DevR (DosR)</fullName>
    </submittedName>
</protein>
<dbReference type="InterPro" id="IPR000792">
    <property type="entry name" value="Tscrpt_reg_LuxR_C"/>
</dbReference>
<dbReference type="STRING" id="1035.BN961_03038"/>
<dbReference type="EMBL" id="CCAZ020000002">
    <property type="protein sequence ID" value="CEG09608.1"/>
    <property type="molecule type" value="Genomic_DNA"/>
</dbReference>
<keyword evidence="1" id="KW-0805">Transcription regulation</keyword>
<dbReference type="Gene3D" id="1.10.10.10">
    <property type="entry name" value="Winged helix-like DNA-binding domain superfamily/Winged helix DNA-binding domain"/>
    <property type="match status" value="1"/>
</dbReference>
<dbReference type="AlphaFoldDB" id="A0A090N867"/>
<keyword evidence="3" id="KW-0804">Transcription</keyword>
<dbReference type="GO" id="GO:0003677">
    <property type="term" value="F:DNA binding"/>
    <property type="evidence" value="ECO:0007669"/>
    <property type="project" value="UniProtKB-KW"/>
</dbReference>
<name>A0A090N867_AFIFE</name>
<evidence type="ECO:0000313" key="6">
    <source>
        <dbReference type="EMBL" id="CEG09608.1"/>
    </source>
</evidence>
<evidence type="ECO:0000313" key="7">
    <source>
        <dbReference type="Proteomes" id="UP000035762"/>
    </source>
</evidence>
<accession>A0A090N867</accession>
<dbReference type="SUPFAM" id="SSF52172">
    <property type="entry name" value="CheY-like"/>
    <property type="match status" value="1"/>
</dbReference>
<proteinExistence type="predicted"/>
<keyword evidence="7" id="KW-1185">Reference proteome</keyword>
<dbReference type="Proteomes" id="UP000035762">
    <property type="component" value="Unassembled WGS sequence"/>
</dbReference>